<protein>
    <recommendedName>
        <fullName evidence="5">Hydroxypyruvate reductase</fullName>
    </recommendedName>
</protein>
<dbReference type="InterPro" id="IPR038614">
    <property type="entry name" value="GK_N_sf"/>
</dbReference>
<proteinExistence type="predicted"/>
<dbReference type="Gene3D" id="3.40.1480.10">
    <property type="entry name" value="MOFRL domain"/>
    <property type="match status" value="1"/>
</dbReference>
<dbReference type="PANTHER" id="PTHR12227:SF0">
    <property type="entry name" value="GLYCERATE KINASE"/>
    <property type="match status" value="1"/>
</dbReference>
<dbReference type="OrthoDB" id="9766552at2"/>
<evidence type="ECO:0000313" key="4">
    <source>
        <dbReference type="Proteomes" id="UP000034410"/>
    </source>
</evidence>
<dbReference type="GO" id="GO:0008887">
    <property type="term" value="F:glycerate kinase activity"/>
    <property type="evidence" value="ECO:0007669"/>
    <property type="project" value="InterPro"/>
</dbReference>
<evidence type="ECO:0000259" key="1">
    <source>
        <dbReference type="Pfam" id="PF05161"/>
    </source>
</evidence>
<dbReference type="PANTHER" id="PTHR12227">
    <property type="entry name" value="GLYCERATE KINASE"/>
    <property type="match status" value="1"/>
</dbReference>
<dbReference type="InterPro" id="IPR037035">
    <property type="entry name" value="GK-like_C_sf"/>
</dbReference>
<dbReference type="Proteomes" id="UP000034410">
    <property type="component" value="Chromosome"/>
</dbReference>
<dbReference type="KEGG" id="seds:AAY24_00150"/>
<dbReference type="PATRIC" id="fig|1543721.4.peg.32"/>
<evidence type="ECO:0000259" key="2">
    <source>
        <dbReference type="Pfam" id="PF13660"/>
    </source>
</evidence>
<dbReference type="InterPro" id="IPR039760">
    <property type="entry name" value="MOFRL_protein"/>
</dbReference>
<dbReference type="InterPro" id="IPR025286">
    <property type="entry name" value="MOFRL_assoc_dom"/>
</dbReference>
<name>A0A0F7JWB1_9GAMM</name>
<keyword evidence="4" id="KW-1185">Reference proteome</keyword>
<dbReference type="InterPro" id="IPR007835">
    <property type="entry name" value="MOFRL"/>
</dbReference>
<dbReference type="AlphaFoldDB" id="A0A0F7JWB1"/>
<dbReference type="Pfam" id="PF05161">
    <property type="entry name" value="MOFRL"/>
    <property type="match status" value="1"/>
</dbReference>
<dbReference type="RefSeq" id="WP_046857958.1">
    <property type="nucleotide sequence ID" value="NZ_CP011412.1"/>
</dbReference>
<dbReference type="Pfam" id="PF13660">
    <property type="entry name" value="DUF4147"/>
    <property type="match status" value="1"/>
</dbReference>
<accession>A0A0F7JWB1</accession>
<dbReference type="SUPFAM" id="SSF82544">
    <property type="entry name" value="GckA/TtuD-like"/>
    <property type="match status" value="1"/>
</dbReference>
<feature type="domain" description="MOFRL-associated" evidence="2">
    <location>
        <begin position="11"/>
        <end position="209"/>
    </location>
</feature>
<reference evidence="3 4" key="1">
    <citation type="journal article" date="2015" name="Genome Announc.">
        <title>Complete Genome Sequence of Sedimenticola thiotaurini Strain SIP-G1, a Polyphosphate- and Polyhydroxyalkanoate-Accumulating Sulfur-Oxidizing Gammaproteobacterium Isolated from Salt Marsh Sediments.</title>
        <authorList>
            <person name="Flood B.E."/>
            <person name="Jones D.S."/>
            <person name="Bailey J.V."/>
        </authorList>
    </citation>
    <scope>NUCLEOTIDE SEQUENCE [LARGE SCALE GENOMIC DNA]</scope>
    <source>
        <strain evidence="3 4">SIP-G1</strain>
    </source>
</reference>
<evidence type="ECO:0008006" key="5">
    <source>
        <dbReference type="Google" id="ProtNLM"/>
    </source>
</evidence>
<dbReference type="GO" id="GO:0005737">
    <property type="term" value="C:cytoplasm"/>
    <property type="evidence" value="ECO:0007669"/>
    <property type="project" value="TreeGrafter"/>
</dbReference>
<dbReference type="Gene3D" id="3.40.50.10180">
    <property type="entry name" value="Glycerate kinase, MOFRL-like N-terminal domain"/>
    <property type="match status" value="1"/>
</dbReference>
<evidence type="ECO:0000313" key="3">
    <source>
        <dbReference type="EMBL" id="AKH19020.1"/>
    </source>
</evidence>
<gene>
    <name evidence="3" type="ORF">AAY24_00150</name>
</gene>
<dbReference type="EMBL" id="CP011412">
    <property type="protein sequence ID" value="AKH19020.1"/>
    <property type="molecule type" value="Genomic_DNA"/>
</dbReference>
<feature type="domain" description="MOFRL" evidence="1">
    <location>
        <begin position="298"/>
        <end position="403"/>
    </location>
</feature>
<organism evidence="3 4">
    <name type="scientific">Sedimenticola thiotaurini</name>
    <dbReference type="NCBI Taxonomy" id="1543721"/>
    <lineage>
        <taxon>Bacteria</taxon>
        <taxon>Pseudomonadati</taxon>
        <taxon>Pseudomonadota</taxon>
        <taxon>Gammaproteobacteria</taxon>
        <taxon>Chromatiales</taxon>
        <taxon>Sedimenticolaceae</taxon>
        <taxon>Sedimenticola</taxon>
    </lineage>
</organism>
<sequence>MADMAGARQDLLTIFQAALDRVEGRRCVRESLQHDPQPVSLIALGKAAQSMAQGALDALGDRVLDGLVISKAGHMDGALLNGAGLNCLEGAHPVPDERSLRAGRELVEFIQSRPKDRQLLFLISGGTSGLVELLHDGIDLAMLQRVNQWLLGGGLPIDAMNRVRKALSRIKGGGLIPYLQRRPARVLLISDVPGDDPGIVGSGLLVAEKGAPDRLEDLSLPGWLRAMLPAVPGERATAADNVQVSIVASLSDAREAAAEKGRELGYAVNLHRAHLGGDVNIVGQRLAYELGDAWPGLYIWGGEPTVQLPEEPGQGGRNQHLALLVAAQIAGRQDICFLAAGTDGGDGPGEDAGALVDGGSVGRGKRVLGITPQVCLDRADSGRFLAASGDLIQTGPTGTNVMDLMIGLKL</sequence>